<dbReference type="InterPro" id="IPR000835">
    <property type="entry name" value="HTH_MarR-typ"/>
</dbReference>
<keyword evidence="2" id="KW-0238">DNA-binding</keyword>
<dbReference type="GO" id="GO:0003677">
    <property type="term" value="F:DNA binding"/>
    <property type="evidence" value="ECO:0007669"/>
    <property type="project" value="UniProtKB-KW"/>
</dbReference>
<dbReference type="RefSeq" id="WP_070788575.1">
    <property type="nucleotide sequence ID" value="NZ_CP075561.1"/>
</dbReference>
<dbReference type="PANTHER" id="PTHR42756:SF1">
    <property type="entry name" value="TRANSCRIPTIONAL REPRESSOR OF EMRAB OPERON"/>
    <property type="match status" value="1"/>
</dbReference>
<dbReference type="SUPFAM" id="SSF46785">
    <property type="entry name" value="Winged helix' DNA-binding domain"/>
    <property type="match status" value="1"/>
</dbReference>
<dbReference type="SMART" id="SM00347">
    <property type="entry name" value="HTH_MARR"/>
    <property type="match status" value="1"/>
</dbReference>
<evidence type="ECO:0000259" key="4">
    <source>
        <dbReference type="PROSITE" id="PS50995"/>
    </source>
</evidence>
<keyword evidence="3" id="KW-0804">Transcription</keyword>
<gene>
    <name evidence="5" type="ORF">BG262_06370</name>
</gene>
<evidence type="ECO:0000313" key="5">
    <source>
        <dbReference type="EMBL" id="OFI46105.1"/>
    </source>
</evidence>
<name>A0A9Q5NZ01_9LACT</name>
<dbReference type="AlphaFoldDB" id="A0A9Q5NZ01"/>
<dbReference type="Pfam" id="PF01047">
    <property type="entry name" value="MarR"/>
    <property type="match status" value="1"/>
</dbReference>
<dbReference type="Proteomes" id="UP000177273">
    <property type="component" value="Unassembled WGS sequence"/>
</dbReference>
<protein>
    <recommendedName>
        <fullName evidence="4">HTH marR-type domain-containing protein</fullName>
    </recommendedName>
</protein>
<evidence type="ECO:0000256" key="1">
    <source>
        <dbReference type="ARBA" id="ARBA00023015"/>
    </source>
</evidence>
<dbReference type="PROSITE" id="PS50995">
    <property type="entry name" value="HTH_MARR_2"/>
    <property type="match status" value="1"/>
</dbReference>
<evidence type="ECO:0000313" key="6">
    <source>
        <dbReference type="Proteomes" id="UP000177273"/>
    </source>
</evidence>
<evidence type="ECO:0000256" key="3">
    <source>
        <dbReference type="ARBA" id="ARBA00023163"/>
    </source>
</evidence>
<dbReference type="Gene3D" id="1.10.10.10">
    <property type="entry name" value="Winged helix-like DNA-binding domain superfamily/Winged helix DNA-binding domain"/>
    <property type="match status" value="1"/>
</dbReference>
<evidence type="ECO:0000256" key="2">
    <source>
        <dbReference type="ARBA" id="ARBA00023125"/>
    </source>
</evidence>
<dbReference type="PANTHER" id="PTHR42756">
    <property type="entry name" value="TRANSCRIPTIONAL REGULATOR, MARR"/>
    <property type="match status" value="1"/>
</dbReference>
<reference evidence="6" key="1">
    <citation type="submission" date="2016-09" db="EMBL/GenBank/DDBJ databases">
        <title>Draft genome sequence of a novel species of the family Streptococcaceae isolated from flowers.</title>
        <authorList>
            <person name="Chuah L.-O."/>
            <person name="Yap K.-P."/>
            <person name="Thong K.L."/>
            <person name="Liong M.T."/>
            <person name="Ahmad R."/>
            <person name="Rusul G."/>
        </authorList>
    </citation>
    <scope>NUCLEOTIDE SEQUENCE [LARGE SCALE GENOMIC DNA]</scope>
    <source>
        <strain evidence="6">HibF3</strain>
    </source>
</reference>
<dbReference type="InterPro" id="IPR036388">
    <property type="entry name" value="WH-like_DNA-bd_sf"/>
</dbReference>
<sequence>MEKNNLSISEKIYHISNLQQEYIGEKFKKINLNSQQSRCINYIHEHPGAIQKDIAKYIGKSDATVTNILKPLEKKDLIIRETKKDNERQKNLYLTESGKKLALEIGEIFAGMIALIEKDFTENEINELTSYLDRIEKSF</sequence>
<dbReference type="OrthoDB" id="2612963at2"/>
<proteinExistence type="predicted"/>
<keyword evidence="6" id="KW-1185">Reference proteome</keyword>
<dbReference type="InterPro" id="IPR036390">
    <property type="entry name" value="WH_DNA-bd_sf"/>
</dbReference>
<accession>A0A9Q5NZ01</accession>
<organism evidence="5 6">
    <name type="scientific">Floricoccus penangensis</name>
    <dbReference type="NCBI Taxonomy" id="1859475"/>
    <lineage>
        <taxon>Bacteria</taxon>
        <taxon>Bacillati</taxon>
        <taxon>Bacillota</taxon>
        <taxon>Bacilli</taxon>
        <taxon>Lactobacillales</taxon>
        <taxon>Streptococcaceae</taxon>
        <taxon>Floricoccus</taxon>
    </lineage>
</organism>
<dbReference type="GO" id="GO:0003700">
    <property type="term" value="F:DNA-binding transcription factor activity"/>
    <property type="evidence" value="ECO:0007669"/>
    <property type="project" value="InterPro"/>
</dbReference>
<keyword evidence="1" id="KW-0805">Transcription regulation</keyword>
<comment type="caution">
    <text evidence="5">The sequence shown here is derived from an EMBL/GenBank/DDBJ whole genome shotgun (WGS) entry which is preliminary data.</text>
</comment>
<dbReference type="EMBL" id="MKIQ01000029">
    <property type="protein sequence ID" value="OFI46105.1"/>
    <property type="molecule type" value="Genomic_DNA"/>
</dbReference>
<feature type="domain" description="HTH marR-type" evidence="4">
    <location>
        <begin position="1"/>
        <end position="137"/>
    </location>
</feature>